<dbReference type="PROSITE" id="PS50106">
    <property type="entry name" value="PDZ"/>
    <property type="match status" value="1"/>
</dbReference>
<dbReference type="CDD" id="cd09512">
    <property type="entry name" value="SAM_Neurabin-like"/>
    <property type="match status" value="1"/>
</dbReference>
<dbReference type="PANTHER" id="PTHR16154">
    <property type="entry name" value="NEURABIN"/>
    <property type="match status" value="1"/>
</dbReference>
<feature type="domain" description="PDZ" evidence="18">
    <location>
        <begin position="5"/>
        <end position="93"/>
    </location>
</feature>
<evidence type="ECO:0000256" key="15">
    <source>
        <dbReference type="ARBA" id="ARBA00082439"/>
    </source>
</evidence>
<feature type="compositionally biased region" description="Pro residues" evidence="16">
    <location>
        <begin position="117"/>
        <end position="133"/>
    </location>
</feature>
<feature type="compositionally biased region" description="Basic and acidic residues" evidence="16">
    <location>
        <begin position="838"/>
        <end position="850"/>
    </location>
</feature>
<keyword evidence="20" id="KW-1185">Reference proteome</keyword>
<feature type="compositionally biased region" description="Acidic residues" evidence="16">
    <location>
        <begin position="415"/>
        <end position="428"/>
    </location>
</feature>
<dbReference type="InParanoid" id="A0A7M7N7N7"/>
<evidence type="ECO:0000259" key="18">
    <source>
        <dbReference type="PROSITE" id="PS50106"/>
    </source>
</evidence>
<dbReference type="FunFam" id="2.30.42.10:FF:000010">
    <property type="entry name" value="Neurabin-1 isoform 1"/>
    <property type="match status" value="1"/>
</dbReference>
<protein>
    <recommendedName>
        <fullName evidence="12">Neurabin-1</fullName>
    </recommendedName>
    <alternativeName>
        <fullName evidence="14">Neurabin-I</fullName>
    </alternativeName>
    <alternativeName>
        <fullName evidence="13">Neural tissue-specific F-actin-binding protein I</fullName>
    </alternativeName>
    <alternativeName>
        <fullName evidence="15">Protein phosphatase 1 regulatory subunit 9A</fullName>
    </alternativeName>
</protein>
<feature type="region of interest" description="Disordered" evidence="16">
    <location>
        <begin position="402"/>
        <end position="465"/>
    </location>
</feature>
<reference evidence="20" key="1">
    <citation type="submission" date="2015-02" db="EMBL/GenBank/DDBJ databases">
        <title>Genome sequencing for Strongylocentrotus purpuratus.</title>
        <authorList>
            <person name="Murali S."/>
            <person name="Liu Y."/>
            <person name="Vee V."/>
            <person name="English A."/>
            <person name="Wang M."/>
            <person name="Skinner E."/>
            <person name="Han Y."/>
            <person name="Muzny D.M."/>
            <person name="Worley K.C."/>
            <person name="Gibbs R.A."/>
        </authorList>
    </citation>
    <scope>NUCLEOTIDE SEQUENCE</scope>
</reference>
<feature type="compositionally biased region" description="Low complexity" evidence="16">
    <location>
        <begin position="651"/>
        <end position="669"/>
    </location>
</feature>
<evidence type="ECO:0000256" key="16">
    <source>
        <dbReference type="SAM" id="MobiDB-lite"/>
    </source>
</evidence>
<feature type="region of interest" description="Disordered" evidence="16">
    <location>
        <begin position="726"/>
        <end position="759"/>
    </location>
</feature>
<dbReference type="PROSITE" id="PS50105">
    <property type="entry name" value="SAM_DOMAIN"/>
    <property type="match status" value="1"/>
</dbReference>
<proteinExistence type="predicted"/>
<evidence type="ECO:0000313" key="20">
    <source>
        <dbReference type="Proteomes" id="UP000007110"/>
    </source>
</evidence>
<keyword evidence="7" id="KW-0770">Synapse</keyword>
<dbReference type="OrthoDB" id="62701at2759"/>
<dbReference type="FunCoup" id="A0A7M7N7N7">
    <property type="interactions" value="514"/>
</dbReference>
<evidence type="ECO:0000256" key="8">
    <source>
        <dbReference type="ARBA" id="ARBA00023054"/>
    </source>
</evidence>
<keyword evidence="3" id="KW-0963">Cytoplasm</keyword>
<dbReference type="Pfam" id="PF00536">
    <property type="entry name" value="SAM_1"/>
    <property type="match status" value="1"/>
</dbReference>
<dbReference type="GO" id="GO:0045202">
    <property type="term" value="C:synapse"/>
    <property type="evidence" value="ECO:0007669"/>
    <property type="project" value="UniProtKB-SubCell"/>
</dbReference>
<evidence type="ECO:0000256" key="3">
    <source>
        <dbReference type="ARBA" id="ARBA00022490"/>
    </source>
</evidence>
<sequence>MDVFPVDLEKGSDGLGLSIIGMGVGADAGLEKLGIFIKTITPNGAAQRDGRIKVNDQIIEVDGKSLVGVSQSYAAMVLKNTKGQVRFLIGREKDSENSEVAALINQSLNRDRISAPPSHPAPPPPANRHPVPSPDEDTPSVEMPGESPDDNQLIQGTYDLDDTLSSGGGSSVVSPSEATAEDYANLRIKLKETQYKLAMAEAEIPNLKIQALQAQGWETEEKRLKNHIEAQDRRMAILEKGLEKIQTQIDSMKNALNDSKEQHAGLEKKYHKAKKLIKDLQAREEELEEKERLQKQIEDDKDERHAKEVEHLQARIQELESSMSNQTKLTNGWTASAPHREIVGDSPSSSPDNGDEDVVLLRQAQVPSFEAILEAQGKELIVDETSEDFEWDFDMGHLICAPLQSAPPSSRVQEHDDDDDQSDNESDSDLSGTEGTYHISGLPDDDEEEEEEKEEEETEGLGSEMAYEVFNALMPDSSRLDTSVERSKISLVTSADSQLARRSRPSLSHLRDRAQSSSELMDELVPTKESPPIIAKKPQPMERTQMVRVLPTMPPGTTKPSEVLRNQPASPKLGRFRDEGQSSPPRSPKMGRPQVSEKEPDNSTDHIASGYQSPPSPVPVPVTTATSSSSGLPPAMPILRLQQPNTSAHIESSPSSSSPEGVGVSLVSSRPHHRHKHEERAVDVPFDQQLSPELSSQGSRSSEDPPMYAPQDEKRQMFSAYSQDNLGGMPGEFGGKKKKKGKYSISAPPQDEPTQKPHHIDERPVWDWNTTHVSQWLMANNLAQYINDFSANSINGQMLLQLDGARLKTIGVTNTNDKNTFKKKVKELKACVEKEKKAQQKEQKAREKLQKKAAKKMFATSP</sequence>
<evidence type="ECO:0000313" key="19">
    <source>
        <dbReference type="EnsemblMetazoa" id="XP_030832348"/>
    </source>
</evidence>
<evidence type="ECO:0000256" key="5">
    <source>
        <dbReference type="ARBA" id="ARBA00022782"/>
    </source>
</evidence>
<evidence type="ECO:0000256" key="6">
    <source>
        <dbReference type="ARBA" id="ARBA00022902"/>
    </source>
</evidence>
<feature type="compositionally biased region" description="Basic and acidic residues" evidence="16">
    <location>
        <begin position="595"/>
        <end position="604"/>
    </location>
</feature>
<feature type="region of interest" description="Disordered" evidence="16">
    <location>
        <begin position="111"/>
        <end position="177"/>
    </location>
</feature>
<feature type="domain" description="SAM" evidence="17">
    <location>
        <begin position="768"/>
        <end position="831"/>
    </location>
</feature>
<evidence type="ECO:0000256" key="11">
    <source>
        <dbReference type="ARBA" id="ARBA00034103"/>
    </source>
</evidence>
<dbReference type="FunFam" id="1.10.150.50:FF:000008">
    <property type="entry name" value="Neurabin-1 isoform 1-like protein"/>
    <property type="match status" value="1"/>
</dbReference>
<dbReference type="InterPro" id="IPR043446">
    <property type="entry name" value="Neurabin-like"/>
</dbReference>
<feature type="compositionally biased region" description="Acidic residues" evidence="16">
    <location>
        <begin position="443"/>
        <end position="459"/>
    </location>
</feature>
<evidence type="ECO:0000256" key="1">
    <source>
        <dbReference type="ARBA" id="ARBA00004245"/>
    </source>
</evidence>
<dbReference type="GO" id="GO:0120025">
    <property type="term" value="C:plasma membrane bounded cell projection"/>
    <property type="evidence" value="ECO:0007669"/>
    <property type="project" value="UniProtKB-ARBA"/>
</dbReference>
<dbReference type="PANTHER" id="PTHR16154:SF6">
    <property type="entry name" value="SPINOPHILIN, ISOFORM J"/>
    <property type="match status" value="1"/>
</dbReference>
<dbReference type="CDD" id="cd06790">
    <property type="entry name" value="PDZ_neurabin-like"/>
    <property type="match status" value="1"/>
</dbReference>
<dbReference type="OMA" id="ANSRICT"/>
<dbReference type="InterPro" id="IPR001478">
    <property type="entry name" value="PDZ"/>
</dbReference>
<evidence type="ECO:0000256" key="13">
    <source>
        <dbReference type="ARBA" id="ARBA00076637"/>
    </source>
</evidence>
<evidence type="ECO:0000259" key="17">
    <source>
        <dbReference type="PROSITE" id="PS50105"/>
    </source>
</evidence>
<feature type="compositionally biased region" description="Polar residues" evidence="16">
    <location>
        <begin position="320"/>
        <end position="334"/>
    </location>
</feature>
<dbReference type="Gene3D" id="2.30.42.10">
    <property type="match status" value="1"/>
</dbReference>
<feature type="compositionally biased region" description="Polar residues" evidence="16">
    <location>
        <begin position="688"/>
        <end position="700"/>
    </location>
</feature>
<feature type="region of interest" description="Disordered" evidence="16">
    <location>
        <begin position="493"/>
        <end position="710"/>
    </location>
</feature>
<evidence type="ECO:0000256" key="7">
    <source>
        <dbReference type="ARBA" id="ARBA00023018"/>
    </source>
</evidence>
<evidence type="ECO:0000256" key="12">
    <source>
        <dbReference type="ARBA" id="ARBA00067399"/>
    </source>
</evidence>
<name>A0A7M7N7N7_STRPU</name>
<feature type="compositionally biased region" description="Low complexity" evidence="16">
    <location>
        <begin position="621"/>
        <end position="630"/>
    </location>
</feature>
<dbReference type="KEGG" id="spu:577610"/>
<keyword evidence="4" id="KW-0597">Phosphoprotein</keyword>
<dbReference type="GeneID" id="577610"/>
<dbReference type="InterPro" id="IPR013761">
    <property type="entry name" value="SAM/pointed_sf"/>
</dbReference>
<dbReference type="GO" id="GO:0007399">
    <property type="term" value="P:nervous system development"/>
    <property type="evidence" value="ECO:0007669"/>
    <property type="project" value="UniProtKB-KW"/>
</dbReference>
<dbReference type="SUPFAM" id="SSF47769">
    <property type="entry name" value="SAM/Pointed domain"/>
    <property type="match status" value="1"/>
</dbReference>
<dbReference type="Gene3D" id="1.10.150.50">
    <property type="entry name" value="Transcription Factor, Ets-1"/>
    <property type="match status" value="1"/>
</dbReference>
<dbReference type="AlphaFoldDB" id="A0A7M7N7N7"/>
<keyword evidence="5" id="KW-0221">Differentiation</keyword>
<evidence type="ECO:0000256" key="2">
    <source>
        <dbReference type="ARBA" id="ARBA00022473"/>
    </source>
</evidence>
<dbReference type="SMART" id="SM00228">
    <property type="entry name" value="PDZ"/>
    <property type="match status" value="1"/>
</dbReference>
<dbReference type="InterPro" id="IPR036034">
    <property type="entry name" value="PDZ_sf"/>
</dbReference>
<dbReference type="SMART" id="SM00454">
    <property type="entry name" value="SAM"/>
    <property type="match status" value="1"/>
</dbReference>
<feature type="region of interest" description="Disordered" evidence="16">
    <location>
        <begin position="320"/>
        <end position="355"/>
    </location>
</feature>
<dbReference type="Pfam" id="PF00595">
    <property type="entry name" value="PDZ"/>
    <property type="match status" value="1"/>
</dbReference>
<organism evidence="19 20">
    <name type="scientific">Strongylocentrotus purpuratus</name>
    <name type="common">Purple sea urchin</name>
    <dbReference type="NCBI Taxonomy" id="7668"/>
    <lineage>
        <taxon>Eukaryota</taxon>
        <taxon>Metazoa</taxon>
        <taxon>Echinodermata</taxon>
        <taxon>Eleutherozoa</taxon>
        <taxon>Echinozoa</taxon>
        <taxon>Echinoidea</taxon>
        <taxon>Euechinoidea</taxon>
        <taxon>Echinacea</taxon>
        <taxon>Camarodonta</taxon>
        <taxon>Echinidea</taxon>
        <taxon>Strongylocentrotidae</taxon>
        <taxon>Strongylocentrotus</taxon>
    </lineage>
</organism>
<dbReference type="RefSeq" id="XP_030832348.1">
    <property type="nucleotide sequence ID" value="XM_030976488.1"/>
</dbReference>
<keyword evidence="9" id="KW-0009">Actin-binding</keyword>
<evidence type="ECO:0000256" key="4">
    <source>
        <dbReference type="ARBA" id="ARBA00022553"/>
    </source>
</evidence>
<dbReference type="SUPFAM" id="SSF50156">
    <property type="entry name" value="PDZ domain-like"/>
    <property type="match status" value="1"/>
</dbReference>
<keyword evidence="8" id="KW-0175">Coiled coil</keyword>
<keyword evidence="10" id="KW-0206">Cytoskeleton</keyword>
<accession>A0A7M7N7N7</accession>
<dbReference type="InterPro" id="IPR001660">
    <property type="entry name" value="SAM"/>
</dbReference>
<comment type="subcellular location">
    <subcellularLocation>
        <location evidence="1">Cytoplasm</location>
        <location evidence="1">Cytoskeleton</location>
    </subcellularLocation>
    <subcellularLocation>
        <location evidence="11">Synapse</location>
    </subcellularLocation>
</comment>
<dbReference type="GO" id="GO:0003779">
    <property type="term" value="F:actin binding"/>
    <property type="evidence" value="ECO:0007669"/>
    <property type="project" value="UniProtKB-KW"/>
</dbReference>
<evidence type="ECO:0000256" key="14">
    <source>
        <dbReference type="ARBA" id="ARBA00077125"/>
    </source>
</evidence>
<keyword evidence="2" id="KW-0217">Developmental protein</keyword>
<evidence type="ECO:0000256" key="10">
    <source>
        <dbReference type="ARBA" id="ARBA00023212"/>
    </source>
</evidence>
<dbReference type="Proteomes" id="UP000007110">
    <property type="component" value="Unassembled WGS sequence"/>
</dbReference>
<dbReference type="GO" id="GO:0030154">
    <property type="term" value="P:cell differentiation"/>
    <property type="evidence" value="ECO:0007669"/>
    <property type="project" value="UniProtKB-KW"/>
</dbReference>
<dbReference type="EnsemblMetazoa" id="XM_030976488">
    <property type="protein sequence ID" value="XP_030832348"/>
    <property type="gene ID" value="LOC577610"/>
</dbReference>
<evidence type="ECO:0000256" key="9">
    <source>
        <dbReference type="ARBA" id="ARBA00023203"/>
    </source>
</evidence>
<reference evidence="19" key="2">
    <citation type="submission" date="2021-01" db="UniProtKB">
        <authorList>
            <consortium name="EnsemblMetazoa"/>
        </authorList>
    </citation>
    <scope>IDENTIFICATION</scope>
</reference>
<keyword evidence="6" id="KW-0524">Neurogenesis</keyword>
<dbReference type="GO" id="GO:0005856">
    <property type="term" value="C:cytoskeleton"/>
    <property type="evidence" value="ECO:0007669"/>
    <property type="project" value="UniProtKB-SubCell"/>
</dbReference>
<feature type="region of interest" description="Disordered" evidence="16">
    <location>
        <begin position="838"/>
        <end position="862"/>
    </location>
</feature>